<accession>A0ABR0SQ28</accession>
<evidence type="ECO:0000256" key="1">
    <source>
        <dbReference type="SAM" id="MobiDB-lite"/>
    </source>
</evidence>
<evidence type="ECO:0000313" key="4">
    <source>
        <dbReference type="Proteomes" id="UP001338125"/>
    </source>
</evidence>
<feature type="region of interest" description="Disordered" evidence="1">
    <location>
        <begin position="384"/>
        <end position="406"/>
    </location>
</feature>
<dbReference type="PANTHER" id="PTHR40780">
    <property type="entry name" value="DUF3669 DOMAIN-CONTAINING PROTEIN"/>
    <property type="match status" value="1"/>
</dbReference>
<organism evidence="3 4">
    <name type="scientific">Cladobotryum mycophilum</name>
    <dbReference type="NCBI Taxonomy" id="491253"/>
    <lineage>
        <taxon>Eukaryota</taxon>
        <taxon>Fungi</taxon>
        <taxon>Dikarya</taxon>
        <taxon>Ascomycota</taxon>
        <taxon>Pezizomycotina</taxon>
        <taxon>Sordariomycetes</taxon>
        <taxon>Hypocreomycetidae</taxon>
        <taxon>Hypocreales</taxon>
        <taxon>Hypocreaceae</taxon>
        <taxon>Cladobotryum</taxon>
    </lineage>
</organism>
<evidence type="ECO:0000259" key="2">
    <source>
        <dbReference type="Pfam" id="PF12417"/>
    </source>
</evidence>
<proteinExistence type="predicted"/>
<comment type="caution">
    <text evidence="3">The sequence shown here is derived from an EMBL/GenBank/DDBJ whole genome shotgun (WGS) entry which is preliminary data.</text>
</comment>
<feature type="compositionally biased region" description="Acidic residues" evidence="1">
    <location>
        <begin position="384"/>
        <end position="396"/>
    </location>
</feature>
<dbReference type="Pfam" id="PF12417">
    <property type="entry name" value="DUF3669"/>
    <property type="match status" value="1"/>
</dbReference>
<name>A0ABR0SQ28_9HYPO</name>
<dbReference type="Proteomes" id="UP001338125">
    <property type="component" value="Unassembled WGS sequence"/>
</dbReference>
<sequence length="406" mass="46518">MSDQSPYATILQQTFSTTTQNQTVTNTSIRDNVSIIRAVGHGTCGTVYGIRAIKRVIKLGRNEDALRRDFAQTKKAWQSVQSLEHMLQSHFHSYGLVLSIPNIPRCFRFYSNCSQRIQRYEHELSGDESSSQSEIDEEDRDKPGFTMQRIPPIPTAARIALVKELFAGEDQDRFLNNPENDDCLLRLYFGKVVDDDERFEDLRNFPLHDDQMDDIGLDTHTLVIELAIGLAIIHWGAELDGMDVEFVLSARFSARIEANGTINGAVAEPTNETRRSTHLWVLDFDKAKPISIKEDRDALIRRLVVATSGNDPYFPRPSVNEERWNQFKWAYIEAGKKILKQKIDEQVEEVVDGGLLDLPALFISALDAQFEWEDEREEEAFIQFEAEDEEESDEDTFVQFQENDSE</sequence>
<gene>
    <name evidence="3" type="ORF">PT974_07666</name>
</gene>
<keyword evidence="4" id="KW-1185">Reference proteome</keyword>
<dbReference type="EMBL" id="JAVFKD010000012">
    <property type="protein sequence ID" value="KAK5994223.1"/>
    <property type="molecule type" value="Genomic_DNA"/>
</dbReference>
<protein>
    <recommendedName>
        <fullName evidence="2">DUF3669 domain-containing protein</fullName>
    </recommendedName>
</protein>
<evidence type="ECO:0000313" key="3">
    <source>
        <dbReference type="EMBL" id="KAK5994223.1"/>
    </source>
</evidence>
<dbReference type="InterPro" id="IPR022137">
    <property type="entry name" value="Znf_prot_DUF3669"/>
</dbReference>
<feature type="domain" description="DUF3669" evidence="2">
    <location>
        <begin position="279"/>
        <end position="342"/>
    </location>
</feature>
<dbReference type="PANTHER" id="PTHR40780:SF2">
    <property type="entry name" value="DUF3669 DOMAIN-CONTAINING PROTEIN"/>
    <property type="match status" value="1"/>
</dbReference>
<feature type="region of interest" description="Disordered" evidence="1">
    <location>
        <begin position="123"/>
        <end position="149"/>
    </location>
</feature>
<reference evidence="3 4" key="1">
    <citation type="submission" date="2024-01" db="EMBL/GenBank/DDBJ databases">
        <title>Complete genome of Cladobotryum mycophilum ATHUM6906.</title>
        <authorList>
            <person name="Christinaki A.C."/>
            <person name="Myridakis A.I."/>
            <person name="Kouvelis V.N."/>
        </authorList>
    </citation>
    <scope>NUCLEOTIDE SEQUENCE [LARGE SCALE GENOMIC DNA]</scope>
    <source>
        <strain evidence="3 4">ATHUM6906</strain>
    </source>
</reference>